<dbReference type="EMBL" id="CP006868">
    <property type="protein sequence ID" value="UXD22306.1"/>
    <property type="molecule type" value="Genomic_DNA"/>
</dbReference>
<reference evidence="1" key="1">
    <citation type="submission" date="2013-11" db="EMBL/GenBank/DDBJ databases">
        <title>Comparative genomics of Ignicoccus.</title>
        <authorList>
            <person name="Podar M."/>
        </authorList>
    </citation>
    <scope>NUCLEOTIDE SEQUENCE</scope>
    <source>
        <strain evidence="1">DSM 13166</strain>
    </source>
</reference>
<sequence>MRIKRFLTKKRDEEFCPSCIPVQLGTDSVKDESEHENWDQG</sequence>
<protein>
    <submittedName>
        <fullName evidence="1">Uncharacterized protein</fullName>
    </submittedName>
</protein>
<accession>A0A977PK04</accession>
<dbReference type="Proteomes" id="UP001063698">
    <property type="component" value="Chromosome"/>
</dbReference>
<dbReference type="AlphaFoldDB" id="A0A977PK04"/>
<proteinExistence type="predicted"/>
<dbReference type="KEGG" id="ipc:IPA_03375"/>
<evidence type="ECO:0000313" key="1">
    <source>
        <dbReference type="EMBL" id="UXD22306.1"/>
    </source>
</evidence>
<organism evidence="1 2">
    <name type="scientific">Ignicoccus pacificus DSM 13166</name>
    <dbReference type="NCBI Taxonomy" id="940294"/>
    <lineage>
        <taxon>Archaea</taxon>
        <taxon>Thermoproteota</taxon>
        <taxon>Thermoprotei</taxon>
        <taxon>Desulfurococcales</taxon>
        <taxon>Desulfurococcaceae</taxon>
        <taxon>Ignicoccus</taxon>
    </lineage>
</organism>
<evidence type="ECO:0000313" key="2">
    <source>
        <dbReference type="Proteomes" id="UP001063698"/>
    </source>
</evidence>
<keyword evidence="2" id="KW-1185">Reference proteome</keyword>
<gene>
    <name evidence="1" type="ORF">IPA_03375</name>
</gene>
<name>A0A977PK04_9CREN</name>